<evidence type="ECO:0000256" key="8">
    <source>
        <dbReference type="ARBA" id="ARBA00025246"/>
    </source>
</evidence>
<sequence>MTSSYPAIASDITKLFAARNTHAVEVAVLQPADPFLDMAGEDLRRRIFLTESETGLTLCLRPEFTIPVCLDHIASQAGTPRRYSYLGEVFRQRREGGNEFFQAGIEDLGDRDTPQADARSLADAHALLSLVLPDQALAITLGDQTIFEAVLAALGLPRGWRMRLARAFGSAAMLEAALADLANPPRNGQLAGPVAALVLNGDLEGLSSHIAGGMEQAGLSASAGRSPADIARRLIEKAELRSVRLSNEAFSALKDFLAIDVALDGAAQALETFAAGAGLSLGAALDNFSARAKSIEALGLPTAKIRYDAAFGRPLDYYTGLVFEIAAENGDRPLAGGGRYDRLLTLLGAKTPIPGVGFSVWLDRIEALREKAQ</sequence>
<dbReference type="InterPro" id="IPR041715">
    <property type="entry name" value="HisRS-like_core"/>
</dbReference>
<comment type="pathway">
    <text evidence="2 9">Amino-acid biosynthesis; L-histidine biosynthesis; L-histidine from 5-phospho-alpha-D-ribose 1-diphosphate: step 1/9.</text>
</comment>
<dbReference type="PANTHER" id="PTHR43707:SF1">
    <property type="entry name" value="HISTIDINE--TRNA LIGASE, MITOCHONDRIAL-RELATED"/>
    <property type="match status" value="1"/>
</dbReference>
<feature type="domain" description="Class II Histidinyl-tRNA synthetase (HisRS)-like catalytic core" evidence="11">
    <location>
        <begin position="244"/>
        <end position="365"/>
    </location>
</feature>
<evidence type="ECO:0000256" key="4">
    <source>
        <dbReference type="ARBA" id="ARBA00011496"/>
    </source>
</evidence>
<comment type="subcellular location">
    <subcellularLocation>
        <location evidence="1 9">Cytoplasm</location>
    </subcellularLocation>
</comment>
<dbReference type="PIRSF" id="PIRSF001549">
    <property type="entry name" value="His-tRNA_synth"/>
    <property type="match status" value="1"/>
</dbReference>
<evidence type="ECO:0000256" key="9">
    <source>
        <dbReference type="HAMAP-Rule" id="MF_00125"/>
    </source>
</evidence>
<dbReference type="UniPathway" id="UPA00031">
    <property type="reaction ID" value="UER00006"/>
</dbReference>
<dbReference type="EMBL" id="NPKH01000020">
    <property type="protein sequence ID" value="PAP95122.1"/>
    <property type="molecule type" value="Genomic_DNA"/>
</dbReference>
<dbReference type="InterPro" id="IPR004517">
    <property type="entry name" value="HisZ"/>
</dbReference>
<feature type="binding site" evidence="10">
    <location>
        <position position="106"/>
    </location>
    <ligand>
        <name>L-histidine</name>
        <dbReference type="ChEBI" id="CHEBI:57595"/>
    </ligand>
</feature>
<evidence type="ECO:0000256" key="7">
    <source>
        <dbReference type="ARBA" id="ARBA00023102"/>
    </source>
</evidence>
<keyword evidence="9" id="KW-0028">Amino-acid biosynthesis</keyword>
<dbReference type="InterPro" id="IPR004516">
    <property type="entry name" value="HisRS/HisZ"/>
</dbReference>
<comment type="similarity">
    <text evidence="3 9">Belongs to the class-II aminoacyl-tRNA synthetase family. HisZ subfamily.</text>
</comment>
<dbReference type="GO" id="GO:0005737">
    <property type="term" value="C:cytoplasm"/>
    <property type="evidence" value="ECO:0007669"/>
    <property type="project" value="UniProtKB-SubCell"/>
</dbReference>
<keyword evidence="13" id="KW-1185">Reference proteome</keyword>
<dbReference type="GO" id="GO:0016757">
    <property type="term" value="F:glycosyltransferase activity"/>
    <property type="evidence" value="ECO:0007669"/>
    <property type="project" value="UniProtKB-KW"/>
</dbReference>
<dbReference type="RefSeq" id="WP_095518999.1">
    <property type="nucleotide sequence ID" value="NZ_NPKH01000020.1"/>
</dbReference>
<comment type="subunit">
    <text evidence="4 9">Heteromultimer composed of HisG and HisZ subunits.</text>
</comment>
<evidence type="ECO:0000313" key="12">
    <source>
        <dbReference type="EMBL" id="PAP95122.1"/>
    </source>
</evidence>
<comment type="function">
    <text evidence="8 9">Required for the first step of histidine biosynthesis. May allow the feedback regulation of ATP phosphoribosyltransferase activity by histidine.</text>
</comment>
<gene>
    <name evidence="9 12" type="primary">hisZ</name>
    <name evidence="12" type="ORF">CIT31_13675</name>
</gene>
<dbReference type="AlphaFoldDB" id="A0A271KH79"/>
<feature type="domain" description="Class II Histidinyl-tRNA synthetase (HisRS)-like catalytic core" evidence="11">
    <location>
        <begin position="11"/>
        <end position="179"/>
    </location>
</feature>
<evidence type="ECO:0000256" key="2">
    <source>
        <dbReference type="ARBA" id="ARBA00004667"/>
    </source>
</evidence>
<name>A0A271KH79_9HYPH</name>
<feature type="binding site" evidence="10">
    <location>
        <position position="313"/>
    </location>
    <ligand>
        <name>L-histidine</name>
        <dbReference type="ChEBI" id="CHEBI:57595"/>
    </ligand>
</feature>
<dbReference type="Gene3D" id="3.30.930.10">
    <property type="entry name" value="Bira Bifunctional Protein, Domain 2"/>
    <property type="match status" value="1"/>
</dbReference>
<reference evidence="12 13" key="1">
    <citation type="submission" date="2017-08" db="EMBL/GenBank/DDBJ databases">
        <title>Mesorhizobium wenxinae sp. nov., a novel rhizobial species isolated from root nodules of chickpea (Cicer arietinum L.).</title>
        <authorList>
            <person name="Zhang J."/>
        </authorList>
    </citation>
    <scope>NUCLEOTIDE SEQUENCE [LARGE SCALE GENOMIC DNA]</scope>
    <source>
        <strain evidence="13">WYCCWR 10019</strain>
    </source>
</reference>
<dbReference type="NCBIfam" id="NF008951">
    <property type="entry name" value="PRK12295.1-4"/>
    <property type="match status" value="1"/>
</dbReference>
<feature type="binding site" evidence="10">
    <location>
        <position position="102"/>
    </location>
    <ligand>
        <name>L-histidine</name>
        <dbReference type="ChEBI" id="CHEBI:57595"/>
    </ligand>
</feature>
<evidence type="ECO:0000256" key="5">
    <source>
        <dbReference type="ARBA" id="ARBA00020397"/>
    </source>
</evidence>
<evidence type="ECO:0000256" key="10">
    <source>
        <dbReference type="PIRSR" id="PIRSR001549-1"/>
    </source>
</evidence>
<dbReference type="PANTHER" id="PTHR43707">
    <property type="entry name" value="HISTIDYL-TRNA SYNTHETASE"/>
    <property type="match status" value="1"/>
</dbReference>
<evidence type="ECO:0000256" key="6">
    <source>
        <dbReference type="ARBA" id="ARBA00022490"/>
    </source>
</evidence>
<feature type="binding site" evidence="10">
    <location>
        <begin position="63"/>
        <end position="65"/>
    </location>
    <ligand>
        <name>L-histidine</name>
        <dbReference type="ChEBI" id="CHEBI:57595"/>
    </ligand>
</feature>
<protein>
    <recommendedName>
        <fullName evidence="5 9">ATP phosphoribosyltransferase regulatory subunit</fullName>
    </recommendedName>
</protein>
<evidence type="ECO:0000313" key="13">
    <source>
        <dbReference type="Proteomes" id="UP000215931"/>
    </source>
</evidence>
<comment type="caution">
    <text evidence="12">The sequence shown here is derived from an EMBL/GenBank/DDBJ whole genome shotgun (WGS) entry which is preliminary data.</text>
</comment>
<comment type="miscellaneous">
    <text evidence="9">This function is generally fulfilled by the C-terminal part of HisG, which is missing in some bacteria such as this one.</text>
</comment>
<dbReference type="HAMAP" id="MF_00125">
    <property type="entry name" value="HisZ"/>
    <property type="match status" value="1"/>
</dbReference>
<evidence type="ECO:0000256" key="1">
    <source>
        <dbReference type="ARBA" id="ARBA00004496"/>
    </source>
</evidence>
<dbReference type="SUPFAM" id="SSF55681">
    <property type="entry name" value="Class II aaRS and biotin synthetases"/>
    <property type="match status" value="1"/>
</dbReference>
<dbReference type="InterPro" id="IPR045864">
    <property type="entry name" value="aa-tRNA-synth_II/BPL/LPL"/>
</dbReference>
<keyword evidence="12" id="KW-0808">Transferase</keyword>
<keyword evidence="7 9" id="KW-0368">Histidine biosynthesis</keyword>
<evidence type="ECO:0000256" key="3">
    <source>
        <dbReference type="ARBA" id="ARBA00005539"/>
    </source>
</evidence>
<keyword evidence="12" id="KW-0328">Glycosyltransferase</keyword>
<dbReference type="GO" id="GO:0000105">
    <property type="term" value="P:L-histidine biosynthetic process"/>
    <property type="evidence" value="ECO:0007669"/>
    <property type="project" value="UniProtKB-UniRule"/>
</dbReference>
<organism evidence="12 13">
    <name type="scientific">Mesorhizobium wenxiniae</name>
    <dbReference type="NCBI Taxonomy" id="2014805"/>
    <lineage>
        <taxon>Bacteria</taxon>
        <taxon>Pseudomonadati</taxon>
        <taxon>Pseudomonadota</taxon>
        <taxon>Alphaproteobacteria</taxon>
        <taxon>Hyphomicrobiales</taxon>
        <taxon>Phyllobacteriaceae</taxon>
        <taxon>Mesorhizobium</taxon>
    </lineage>
</organism>
<feature type="binding site" evidence="10">
    <location>
        <position position="91"/>
    </location>
    <ligand>
        <name>L-histidine</name>
        <dbReference type="ChEBI" id="CHEBI:57595"/>
    </ligand>
</feature>
<accession>A0A271KH79</accession>
<keyword evidence="6 9" id="KW-0963">Cytoplasm</keyword>
<dbReference type="GO" id="GO:0006427">
    <property type="term" value="P:histidyl-tRNA aminoacylation"/>
    <property type="evidence" value="ECO:0007669"/>
    <property type="project" value="TreeGrafter"/>
</dbReference>
<dbReference type="Pfam" id="PF13393">
    <property type="entry name" value="tRNA-synt_His"/>
    <property type="match status" value="2"/>
</dbReference>
<dbReference type="OrthoDB" id="9797914at2"/>
<proteinExistence type="inferred from homology"/>
<evidence type="ECO:0000259" key="11">
    <source>
        <dbReference type="Pfam" id="PF13393"/>
    </source>
</evidence>
<dbReference type="GO" id="GO:0004821">
    <property type="term" value="F:histidine-tRNA ligase activity"/>
    <property type="evidence" value="ECO:0007669"/>
    <property type="project" value="TreeGrafter"/>
</dbReference>
<dbReference type="Proteomes" id="UP000215931">
    <property type="component" value="Unassembled WGS sequence"/>
</dbReference>
<feature type="binding site" evidence="10">
    <location>
        <begin position="317"/>
        <end position="318"/>
    </location>
    <ligand>
        <name>L-histidine</name>
        <dbReference type="ChEBI" id="CHEBI:57595"/>
    </ligand>
</feature>